<evidence type="ECO:0000313" key="5">
    <source>
        <dbReference type="EMBL" id="QEQ56198.1"/>
    </source>
</evidence>
<dbReference type="GO" id="GO:0008218">
    <property type="term" value="P:bioluminescence"/>
    <property type="evidence" value="ECO:0007669"/>
    <property type="project" value="UniProtKB-KW"/>
</dbReference>
<accession>A0A5J6CYV7</accession>
<keyword evidence="3" id="KW-0455">Luminescence</keyword>
<keyword evidence="4" id="KW-0599">Photoprotein</keyword>
<evidence type="ECO:0000256" key="4">
    <source>
        <dbReference type="ARBA" id="ARBA00023262"/>
    </source>
</evidence>
<name>A0A5J6CYV7_9CNID</name>
<proteinExistence type="evidence at transcript level"/>
<reference evidence="5" key="1">
    <citation type="journal article" date="2019" name="J. ISSAAS">
        <title>Aequorea victoria's secrets.</title>
        <authorList>
            <person name="Lambert G.G."/>
            <person name="Depernet H."/>
            <person name="Gotthard G."/>
            <person name="Schultz D.T."/>
            <person name="Navizet I."/>
            <person name="Lambert T."/>
            <person name="Bindels D.S."/>
            <person name="Levesque V."/>
            <person name="Moffatt J.N."/>
            <person name="Salih A."/>
            <person name="Royant A."/>
            <person name="Shaner N.C."/>
        </authorList>
    </citation>
    <scope>NUCLEOTIDE SEQUENCE</scope>
</reference>
<dbReference type="FunFam" id="2.40.155.10:FF:000003">
    <property type="entry name" value="Green fluorescent protein"/>
    <property type="match status" value="1"/>
</dbReference>
<evidence type="ECO:0000256" key="1">
    <source>
        <dbReference type="ARBA" id="ARBA00008949"/>
    </source>
</evidence>
<evidence type="ECO:0000256" key="3">
    <source>
        <dbReference type="ARBA" id="ARBA00023223"/>
    </source>
</evidence>
<dbReference type="EMBL" id="MN114112">
    <property type="protein sequence ID" value="QEQ56198.1"/>
    <property type="molecule type" value="mRNA"/>
</dbReference>
<protein>
    <submittedName>
        <fullName evidence="5">Non-fluorescent photochromic chromoprotein FP4</fullName>
    </submittedName>
</protein>
<dbReference type="Gene3D" id="2.40.155.10">
    <property type="entry name" value="Green fluorescent protein"/>
    <property type="match status" value="1"/>
</dbReference>
<dbReference type="PRINTS" id="PR01229">
    <property type="entry name" value="GFLUORESCENT"/>
</dbReference>
<comment type="similarity">
    <text evidence="1">Belongs to the GFP family.</text>
</comment>
<keyword evidence="2" id="KW-0157">Chromophore</keyword>
<dbReference type="InterPro" id="IPR009017">
    <property type="entry name" value="GFP"/>
</dbReference>
<dbReference type="InterPro" id="IPR000786">
    <property type="entry name" value="Green_fluorescent_prot"/>
</dbReference>
<dbReference type="GO" id="GO:0006091">
    <property type="term" value="P:generation of precursor metabolites and energy"/>
    <property type="evidence" value="ECO:0007669"/>
    <property type="project" value="InterPro"/>
</dbReference>
<dbReference type="SUPFAM" id="SSF54511">
    <property type="entry name" value="GFP-like"/>
    <property type="match status" value="1"/>
</dbReference>
<dbReference type="Pfam" id="PF01353">
    <property type="entry name" value="GFP"/>
    <property type="match status" value="1"/>
</dbReference>
<sequence>MNCGALLFQQKVPFIVEMEGDVNGEIFSVRGNGFGNATTGKLDILFVCTTGEIPVAWESLISSLAYGAFVFAKYPSNIADFFKSTMPEGYIQERKVTFENDGTYETHATVTYENGAIFERVKLTGTGFREDGNILGKKLEITSLGTPLSIMADDEGKGLRSVFNQAIKVVGGNRQIAIHEQRNRPIGDGLISVPDYHTLHNHLKCSKVSTEKRDHMMVNETLKAIDCQTAYL</sequence>
<evidence type="ECO:0000256" key="2">
    <source>
        <dbReference type="ARBA" id="ARBA00022991"/>
    </source>
</evidence>
<dbReference type="AlphaFoldDB" id="A0A5J6CYV7"/>
<organism evidence="5">
    <name type="scientific">Aequorea australis</name>
    <dbReference type="NCBI Taxonomy" id="1246302"/>
    <lineage>
        <taxon>Eukaryota</taxon>
        <taxon>Metazoa</taxon>
        <taxon>Cnidaria</taxon>
        <taxon>Hydrozoa</taxon>
        <taxon>Hydroidolina</taxon>
        <taxon>Leptothecata</taxon>
        <taxon>Aequoreidae</taxon>
        <taxon>Aequorea</taxon>
    </lineage>
</organism>
<dbReference type="InterPro" id="IPR011584">
    <property type="entry name" value="GFP-related"/>
</dbReference>